<evidence type="ECO:0000313" key="1">
    <source>
        <dbReference type="EMBL" id="KAK8205553.1"/>
    </source>
</evidence>
<evidence type="ECO:0000313" key="2">
    <source>
        <dbReference type="Proteomes" id="UP001320706"/>
    </source>
</evidence>
<comment type="caution">
    <text evidence="1">The sequence shown here is derived from an EMBL/GenBank/DDBJ whole genome shotgun (WGS) entry which is preliminary data.</text>
</comment>
<protein>
    <submittedName>
        <fullName evidence="1">Uncharacterized protein</fullName>
    </submittedName>
</protein>
<keyword evidence="2" id="KW-1185">Reference proteome</keyword>
<accession>A0ACC3SET5</accession>
<dbReference type="Proteomes" id="UP001320706">
    <property type="component" value="Unassembled WGS sequence"/>
</dbReference>
<organism evidence="1 2">
    <name type="scientific">Zalaria obscura</name>
    <dbReference type="NCBI Taxonomy" id="2024903"/>
    <lineage>
        <taxon>Eukaryota</taxon>
        <taxon>Fungi</taxon>
        <taxon>Dikarya</taxon>
        <taxon>Ascomycota</taxon>
        <taxon>Pezizomycotina</taxon>
        <taxon>Dothideomycetes</taxon>
        <taxon>Dothideomycetidae</taxon>
        <taxon>Dothideales</taxon>
        <taxon>Zalariaceae</taxon>
        <taxon>Zalaria</taxon>
    </lineage>
</organism>
<name>A0ACC3SET5_9PEZI</name>
<proteinExistence type="predicted"/>
<reference evidence="1" key="1">
    <citation type="submission" date="2024-02" db="EMBL/GenBank/DDBJ databases">
        <title>Metagenome Assembled Genome of Zalaria obscura JY119.</title>
        <authorList>
            <person name="Vighnesh L."/>
            <person name="Jagadeeshwari U."/>
            <person name="Venkata Ramana C."/>
            <person name="Sasikala C."/>
        </authorList>
    </citation>
    <scope>NUCLEOTIDE SEQUENCE</scope>
    <source>
        <strain evidence="1">JY119</strain>
    </source>
</reference>
<dbReference type="EMBL" id="JAMKPW020000024">
    <property type="protein sequence ID" value="KAK8205553.1"/>
    <property type="molecule type" value="Genomic_DNA"/>
</dbReference>
<sequence length="153" mass="17240">MHHKSQLLISEAYRQKTYSCNSGFPPFRREHAPINPLKQQTRHGRKQSLAGRMSLEKHQQKGDAIRALLASRLPLHAVYVPGIGTPAARYCIALRDGRRSLMLCWMTRFKPRYSRPHCRVQASLPALSRCGGVSQIVVDIRKGTDPCGRILVG</sequence>
<gene>
    <name evidence="1" type="ORF">M8818_004926</name>
</gene>